<sequence>MKTEFQLIQNERRWKKKKVIIGLECAARADPSLSDGFLCMPLTPIGDGQEKGSPTPNRKEKRKTAEDIPRPEFQYLSHL</sequence>
<accession>A0ABR0ALI9</accession>
<gene>
    <name evidence="2" type="ORF">OUZ56_015002</name>
</gene>
<evidence type="ECO:0000313" key="2">
    <source>
        <dbReference type="EMBL" id="KAK4025971.1"/>
    </source>
</evidence>
<name>A0ABR0ALI9_9CRUS</name>
<keyword evidence="3" id="KW-1185">Reference proteome</keyword>
<comment type="caution">
    <text evidence="2">The sequence shown here is derived from an EMBL/GenBank/DDBJ whole genome shotgun (WGS) entry which is preliminary data.</text>
</comment>
<dbReference type="Proteomes" id="UP001234178">
    <property type="component" value="Unassembled WGS sequence"/>
</dbReference>
<feature type="region of interest" description="Disordered" evidence="1">
    <location>
        <begin position="41"/>
        <end position="79"/>
    </location>
</feature>
<reference evidence="2 3" key="1">
    <citation type="journal article" date="2023" name="Nucleic Acids Res.">
        <title>The hologenome of Daphnia magna reveals possible DNA methylation and microbiome-mediated evolution of the host genome.</title>
        <authorList>
            <person name="Chaturvedi A."/>
            <person name="Li X."/>
            <person name="Dhandapani V."/>
            <person name="Marshall H."/>
            <person name="Kissane S."/>
            <person name="Cuenca-Cambronero M."/>
            <person name="Asole G."/>
            <person name="Calvet F."/>
            <person name="Ruiz-Romero M."/>
            <person name="Marangio P."/>
            <person name="Guigo R."/>
            <person name="Rago D."/>
            <person name="Mirbahai L."/>
            <person name="Eastwood N."/>
            <person name="Colbourne J.K."/>
            <person name="Zhou J."/>
            <person name="Mallon E."/>
            <person name="Orsini L."/>
        </authorList>
    </citation>
    <scope>NUCLEOTIDE SEQUENCE [LARGE SCALE GENOMIC DNA]</scope>
    <source>
        <strain evidence="2">LRV0_1</strain>
    </source>
</reference>
<protein>
    <submittedName>
        <fullName evidence="2">Uncharacterized protein</fullName>
    </submittedName>
</protein>
<dbReference type="EMBL" id="JAOYFB010000038">
    <property type="protein sequence ID" value="KAK4025971.1"/>
    <property type="molecule type" value="Genomic_DNA"/>
</dbReference>
<organism evidence="2 3">
    <name type="scientific">Daphnia magna</name>
    <dbReference type="NCBI Taxonomy" id="35525"/>
    <lineage>
        <taxon>Eukaryota</taxon>
        <taxon>Metazoa</taxon>
        <taxon>Ecdysozoa</taxon>
        <taxon>Arthropoda</taxon>
        <taxon>Crustacea</taxon>
        <taxon>Branchiopoda</taxon>
        <taxon>Diplostraca</taxon>
        <taxon>Cladocera</taxon>
        <taxon>Anomopoda</taxon>
        <taxon>Daphniidae</taxon>
        <taxon>Daphnia</taxon>
    </lineage>
</organism>
<evidence type="ECO:0000313" key="3">
    <source>
        <dbReference type="Proteomes" id="UP001234178"/>
    </source>
</evidence>
<evidence type="ECO:0000256" key="1">
    <source>
        <dbReference type="SAM" id="MobiDB-lite"/>
    </source>
</evidence>
<proteinExistence type="predicted"/>